<feature type="non-terminal residue" evidence="4">
    <location>
        <position position="318"/>
    </location>
</feature>
<dbReference type="CDD" id="cd04488">
    <property type="entry name" value="RecG_wedge_OBF"/>
    <property type="match status" value="1"/>
</dbReference>
<evidence type="ECO:0000256" key="2">
    <source>
        <dbReference type="ARBA" id="ARBA00022806"/>
    </source>
</evidence>
<dbReference type="SUPFAM" id="SSF50249">
    <property type="entry name" value="Nucleic acid-binding proteins"/>
    <property type="match status" value="1"/>
</dbReference>
<keyword evidence="1" id="KW-0378">Hydrolase</keyword>
<dbReference type="PATRIC" id="fig|1618450.3.peg.1199"/>
<evidence type="ECO:0000313" key="4">
    <source>
        <dbReference type="EMBL" id="KKR31657.1"/>
    </source>
</evidence>
<dbReference type="Gene3D" id="1.10.150.20">
    <property type="entry name" value="5' to 3' exonuclease, C-terminal subdomain"/>
    <property type="match status" value="1"/>
</dbReference>
<dbReference type="Gene3D" id="2.40.50.140">
    <property type="entry name" value="Nucleic acid-binding proteins"/>
    <property type="match status" value="1"/>
</dbReference>
<dbReference type="Pfam" id="PF17191">
    <property type="entry name" value="RecG_wedge"/>
    <property type="match status" value="1"/>
</dbReference>
<organism evidence="4 5">
    <name type="scientific">Candidatus Gottesmanbacteria bacterium GW2011_GWC2_39_8</name>
    <dbReference type="NCBI Taxonomy" id="1618450"/>
    <lineage>
        <taxon>Bacteria</taxon>
        <taxon>Candidatus Gottesmaniibacteriota</taxon>
    </lineage>
</organism>
<dbReference type="PANTHER" id="PTHR47964:SF1">
    <property type="entry name" value="ATP-DEPENDENT DNA HELICASE HOMOLOG RECG, CHLOROPLASTIC"/>
    <property type="match status" value="1"/>
</dbReference>
<reference evidence="4 5" key="1">
    <citation type="journal article" date="2015" name="Nature">
        <title>rRNA introns, odd ribosomes, and small enigmatic genomes across a large radiation of phyla.</title>
        <authorList>
            <person name="Brown C.T."/>
            <person name="Hug L.A."/>
            <person name="Thomas B.C."/>
            <person name="Sharon I."/>
            <person name="Castelle C.J."/>
            <person name="Singh A."/>
            <person name="Wilkins M.J."/>
            <person name="Williams K.H."/>
            <person name="Banfield J.F."/>
        </authorList>
    </citation>
    <scope>NUCLEOTIDE SEQUENCE [LARGE SCALE GENOMIC DNA]</scope>
</reference>
<sequence>MILSLNTPVSQVYMIGPVYASRLEKLGIHTIEDLLNHYPSRYEDYRQISKISLVQPGETVTIIGKVVEIRNVFTKNHKKIQKAVISDETGEMEVIWYNQTFLTNVIKKDSIISLSGKADWFGSKVVMNSPDYEIINQPIRQLADHSTIQPFNSIHTGRLVPIYPETYGVSSKWIRSRIYSLFKQFKGKIPEYLPDEIINENGLVNISDAVYNIHFPNNLESAESARKRLAFDEFFLIQLSSQLRKKEWKKESVKFKVQSSKFQKEIQDFISKLPFTLTTSQEVAIREIFNDLSKNQPMNRMLEGDVGSGKTVVAAIAM</sequence>
<keyword evidence="2 4" id="KW-0347">Helicase</keyword>
<dbReference type="Gene3D" id="3.40.50.300">
    <property type="entry name" value="P-loop containing nucleotide triphosphate hydrolases"/>
    <property type="match status" value="1"/>
</dbReference>
<keyword evidence="2 4" id="KW-0547">Nucleotide-binding</keyword>
<feature type="domain" description="RecG wedge" evidence="3">
    <location>
        <begin position="12"/>
        <end position="176"/>
    </location>
</feature>
<protein>
    <submittedName>
        <fullName evidence="4">ATP-dependent DNA helicase RecG</fullName>
    </submittedName>
</protein>
<name>A0A0G0T1G7_9BACT</name>
<evidence type="ECO:0000259" key="3">
    <source>
        <dbReference type="Pfam" id="PF17191"/>
    </source>
</evidence>
<dbReference type="InterPro" id="IPR027417">
    <property type="entry name" value="P-loop_NTPase"/>
</dbReference>
<dbReference type="GO" id="GO:0006281">
    <property type="term" value="P:DNA repair"/>
    <property type="evidence" value="ECO:0007669"/>
    <property type="project" value="InterPro"/>
</dbReference>
<evidence type="ECO:0000313" key="5">
    <source>
        <dbReference type="Proteomes" id="UP000034539"/>
    </source>
</evidence>
<dbReference type="InterPro" id="IPR012340">
    <property type="entry name" value="NA-bd_OB-fold"/>
</dbReference>
<accession>A0A0G0T1G7</accession>
<gene>
    <name evidence="4" type="ORF">UT63_C0064G0039</name>
</gene>
<dbReference type="Proteomes" id="UP000034539">
    <property type="component" value="Unassembled WGS sequence"/>
</dbReference>
<dbReference type="PANTHER" id="PTHR47964">
    <property type="entry name" value="ATP-DEPENDENT DNA HELICASE HOMOLOG RECG, CHLOROPLASTIC"/>
    <property type="match status" value="1"/>
</dbReference>
<dbReference type="GO" id="GO:0016787">
    <property type="term" value="F:hydrolase activity"/>
    <property type="evidence" value="ECO:0007669"/>
    <property type="project" value="UniProtKB-KW"/>
</dbReference>
<dbReference type="InterPro" id="IPR047112">
    <property type="entry name" value="RecG/Mfd"/>
</dbReference>
<keyword evidence="2 4" id="KW-0067">ATP-binding</keyword>
<dbReference type="AlphaFoldDB" id="A0A0G0T1G7"/>
<dbReference type="SUPFAM" id="SSF52540">
    <property type="entry name" value="P-loop containing nucleoside triphosphate hydrolases"/>
    <property type="match status" value="1"/>
</dbReference>
<dbReference type="InterPro" id="IPR033454">
    <property type="entry name" value="RecG_wedge"/>
</dbReference>
<dbReference type="GO" id="GO:0003678">
    <property type="term" value="F:DNA helicase activity"/>
    <property type="evidence" value="ECO:0007669"/>
    <property type="project" value="TreeGrafter"/>
</dbReference>
<comment type="caution">
    <text evidence="4">The sequence shown here is derived from an EMBL/GenBank/DDBJ whole genome shotgun (WGS) entry which is preliminary data.</text>
</comment>
<proteinExistence type="predicted"/>
<dbReference type="EMBL" id="LBXN01000064">
    <property type="protein sequence ID" value="KKR31657.1"/>
    <property type="molecule type" value="Genomic_DNA"/>
</dbReference>
<evidence type="ECO:0000256" key="1">
    <source>
        <dbReference type="ARBA" id="ARBA00022801"/>
    </source>
</evidence>